<accession>A0A9W6SYS1</accession>
<evidence type="ECO:0000259" key="11">
    <source>
        <dbReference type="SMART" id="SM00602"/>
    </source>
</evidence>
<dbReference type="SUPFAM" id="SSF110296">
    <property type="entry name" value="Oligoxyloglucan reducing end-specific cellobiohydrolase"/>
    <property type="match status" value="1"/>
</dbReference>
<feature type="domain" description="VPS10" evidence="11">
    <location>
        <begin position="453"/>
        <end position="1092"/>
    </location>
</feature>
<dbReference type="FunFam" id="3.30.60.270:FF:000005">
    <property type="entry name" value="Sortilin"/>
    <property type="match status" value="1"/>
</dbReference>
<evidence type="ECO:0000256" key="7">
    <source>
        <dbReference type="ARBA" id="ARBA00023136"/>
    </source>
</evidence>
<sequence>MFSLDSAGDSLLLKIVKSGSRQQFSIDLVSDLYKSDSSGLTFHKIKENLIANALADTQLTRNQEIDGMFFILKSISFDDDTGLYNAVSEVSTDYGETWKNLNVIDDDECSNDPTCNLHLFWLTEINGDGTLVTGPTSGILMGIGNTGKTLSHKDDDYNTYLSKDGGLTWRKIFDTTSSFSFGNLGNIIVTIPFPISFFRRNEELKLPSSFFYSLDQGDSWYEADLGFSIFPKFIFTSEEGISQQFIVMGVHEDKKLGTSVFSIDFSKAFSRSCSDKDFEYWSLQSETGENSKPVCVNGLRSKYKRRITNADCFVSKEDSNIVSSETCECTVEDTECNSGFQLNSETKECEPVYASLFEKYCGNSKKKMKITSRIFKSSTTCSKSKAKNSFSIPPNDFELDCSKNKQNSGSPSSPPPASDGGLDIITTVSEFGARIGNYIYLDSDPDSDGIPDETLLIHTQFRDLYVSYDGGLNFKSIVEITHGALKDGAVESIYLNQFWPNYVYLLTNDNKIYISSNRAISFDVVVDQPMQAIKDYTGTRFTFDKSSPERFIWYGYRECSDYKCKTSSSYTLDGGKSFHVLLDDAPRCNFAGSTLNSDISAVDQNLIICDQEIPDTRFYKIVSSTDYFNSNSKELFAQTIGSASTGAFFVVAEVKGDDLVAQVSVDGDIFAEALFPKNLKVDNQRGYTILNSKSNTIFLHVTTNNVHDDQYGSILKSNFNGTSYVMSIQDINRDNVGYVDYESIAGLEGVAIANRVINTDKVKMDSELKRLKTYITHNDGAQWTSLMAPKVDSDGKKYECDPAKNKLCTLNLHSFTERTDYRDSLSSGSAVGLMFGVGNVGEFLAPKDKGSVFFTRDGGVTWREIVKGNHIWEYGDQGSILVLVKENEPTRNILVSIDGGESWFAYEFSKKEVAISDIVTVPSDTARRFLLVSKDNKGTDYTFTIDFQNTFKRQCDISNPNSKDFEYWSPKHPLSSSDCLLGHKTSYLRRRLGVKDCFIGAAPLSKSYKTSLNCECTRQDFECDYNFAPASDGTCKLIEGLSPNDNSKVCSKDSNIFEFWEPTGYRKIPLSTCESGLVLDKWTSHACPGSEREYNKAHGSGFGGWALLFIICIPLGVFIFATFFVYEKGIKRNGGFARFGEIRLDDDELNLIENDNTDRAVNAVVKFGVVAFNVMASFQRAVSNFFKRGLASRFRRDGGLAPFSLRADGFTDDDHIIEEDSLFGYHTGDDDDAREIDGFLESRVLNDIGDDNDDDTFFDNSPHQ</sequence>
<dbReference type="Gene3D" id="2.120.10.10">
    <property type="match status" value="1"/>
</dbReference>
<reference evidence="12" key="1">
    <citation type="submission" date="2023-04" db="EMBL/GenBank/DDBJ databases">
        <title>Candida boidinii NBRC 10035.</title>
        <authorList>
            <person name="Ichikawa N."/>
            <person name="Sato H."/>
            <person name="Tonouchi N."/>
        </authorList>
    </citation>
    <scope>NUCLEOTIDE SEQUENCE</scope>
    <source>
        <strain evidence="12">NBRC 10035</strain>
    </source>
</reference>
<dbReference type="GO" id="GO:0006623">
    <property type="term" value="P:protein targeting to vacuole"/>
    <property type="evidence" value="ECO:0007669"/>
    <property type="project" value="TreeGrafter"/>
</dbReference>
<keyword evidence="13" id="KW-1185">Reference proteome</keyword>
<dbReference type="InterPro" id="IPR050310">
    <property type="entry name" value="VPS10-sortilin"/>
</dbReference>
<dbReference type="InterPro" id="IPR006581">
    <property type="entry name" value="VPS10"/>
</dbReference>
<name>A0A9W6SYS1_CANBO</name>
<dbReference type="SUPFAM" id="SSF50939">
    <property type="entry name" value="Sialidases"/>
    <property type="match status" value="1"/>
</dbReference>
<dbReference type="CDD" id="cd15482">
    <property type="entry name" value="Sialidase_non-viral"/>
    <property type="match status" value="1"/>
</dbReference>
<keyword evidence="8" id="KW-0325">Glycoprotein</keyword>
<dbReference type="GO" id="GO:0006895">
    <property type="term" value="P:Golgi to endosome transport"/>
    <property type="evidence" value="ECO:0007669"/>
    <property type="project" value="TreeGrafter"/>
</dbReference>
<feature type="transmembrane region" description="Helical" evidence="10">
    <location>
        <begin position="1102"/>
        <end position="1126"/>
    </location>
</feature>
<protein>
    <submittedName>
        <fullName evidence="12">Unnamed protein product</fullName>
    </submittedName>
</protein>
<dbReference type="Gene3D" id="3.30.60.270">
    <property type="match status" value="1"/>
</dbReference>
<keyword evidence="5" id="KW-0677">Repeat</keyword>
<dbReference type="SMART" id="SM00602">
    <property type="entry name" value="VPS10"/>
    <property type="match status" value="1"/>
</dbReference>
<evidence type="ECO:0000256" key="6">
    <source>
        <dbReference type="ARBA" id="ARBA00022989"/>
    </source>
</evidence>
<organism evidence="12 13">
    <name type="scientific">Candida boidinii</name>
    <name type="common">Yeast</name>
    <dbReference type="NCBI Taxonomy" id="5477"/>
    <lineage>
        <taxon>Eukaryota</taxon>
        <taxon>Fungi</taxon>
        <taxon>Dikarya</taxon>
        <taxon>Ascomycota</taxon>
        <taxon>Saccharomycotina</taxon>
        <taxon>Pichiomycetes</taxon>
        <taxon>Pichiales</taxon>
        <taxon>Pichiaceae</taxon>
        <taxon>Ogataea</taxon>
        <taxon>Ogataea/Candida clade</taxon>
    </lineage>
</organism>
<feature type="region of interest" description="Disordered" evidence="9">
    <location>
        <begin position="402"/>
        <end position="421"/>
    </location>
</feature>
<dbReference type="PANTHER" id="PTHR12106:SF27">
    <property type="entry name" value="SORTILIN-RELATED RECEPTOR"/>
    <property type="match status" value="1"/>
</dbReference>
<evidence type="ECO:0000256" key="1">
    <source>
        <dbReference type="ARBA" id="ARBA00004370"/>
    </source>
</evidence>
<evidence type="ECO:0000256" key="2">
    <source>
        <dbReference type="ARBA" id="ARBA00008251"/>
    </source>
</evidence>
<evidence type="ECO:0000313" key="12">
    <source>
        <dbReference type="EMBL" id="GME69107.1"/>
    </source>
</evidence>
<dbReference type="Gene3D" id="2.10.70.80">
    <property type="match status" value="2"/>
</dbReference>
<dbReference type="Proteomes" id="UP001165120">
    <property type="component" value="Unassembled WGS sequence"/>
</dbReference>
<keyword evidence="7 10" id="KW-0472">Membrane</keyword>
<dbReference type="GO" id="GO:0006896">
    <property type="term" value="P:Golgi to vacuole transport"/>
    <property type="evidence" value="ECO:0007669"/>
    <property type="project" value="TreeGrafter"/>
</dbReference>
<evidence type="ECO:0000256" key="10">
    <source>
        <dbReference type="SAM" id="Phobius"/>
    </source>
</evidence>
<dbReference type="GO" id="GO:0005829">
    <property type="term" value="C:cytosol"/>
    <property type="evidence" value="ECO:0007669"/>
    <property type="project" value="GOC"/>
</dbReference>
<dbReference type="EMBL" id="BSXN01000579">
    <property type="protein sequence ID" value="GME69107.1"/>
    <property type="molecule type" value="Genomic_DNA"/>
</dbReference>
<dbReference type="Pfam" id="PF15902">
    <property type="entry name" value="Sortilin-Vps10"/>
    <property type="match status" value="2"/>
</dbReference>
<proteinExistence type="inferred from homology"/>
<evidence type="ECO:0000256" key="9">
    <source>
        <dbReference type="SAM" id="MobiDB-lite"/>
    </source>
</evidence>
<evidence type="ECO:0000256" key="4">
    <source>
        <dbReference type="ARBA" id="ARBA00022729"/>
    </source>
</evidence>
<evidence type="ECO:0000313" key="13">
    <source>
        <dbReference type="Proteomes" id="UP001165120"/>
    </source>
</evidence>
<dbReference type="InterPro" id="IPR031777">
    <property type="entry name" value="Sortilin_C"/>
</dbReference>
<dbReference type="AlphaFoldDB" id="A0A9W6SYS1"/>
<evidence type="ECO:0000256" key="8">
    <source>
        <dbReference type="ARBA" id="ARBA00023180"/>
    </source>
</evidence>
<dbReference type="InterPro" id="IPR036278">
    <property type="entry name" value="Sialidase_sf"/>
</dbReference>
<comment type="caution">
    <text evidence="12">The sequence shown here is derived from an EMBL/GenBank/DDBJ whole genome shotgun (WGS) entry which is preliminary data.</text>
</comment>
<evidence type="ECO:0000256" key="3">
    <source>
        <dbReference type="ARBA" id="ARBA00022692"/>
    </source>
</evidence>
<comment type="similarity">
    <text evidence="2">Belongs to the VPS10-related sortilin family.</text>
</comment>
<dbReference type="Pfam" id="PF15901">
    <property type="entry name" value="Sortilin_C"/>
    <property type="match status" value="2"/>
</dbReference>
<dbReference type="GO" id="GO:0016020">
    <property type="term" value="C:membrane"/>
    <property type="evidence" value="ECO:0007669"/>
    <property type="project" value="UniProtKB-SubCell"/>
</dbReference>
<evidence type="ECO:0000256" key="5">
    <source>
        <dbReference type="ARBA" id="ARBA00022737"/>
    </source>
</evidence>
<dbReference type="PANTHER" id="PTHR12106">
    <property type="entry name" value="SORTILIN RELATED"/>
    <property type="match status" value="1"/>
</dbReference>
<dbReference type="GO" id="GO:0005794">
    <property type="term" value="C:Golgi apparatus"/>
    <property type="evidence" value="ECO:0007669"/>
    <property type="project" value="TreeGrafter"/>
</dbReference>
<gene>
    <name evidence="12" type="ORF">Cboi02_000208100</name>
</gene>
<keyword evidence="4" id="KW-0732">Signal</keyword>
<comment type="subcellular location">
    <subcellularLocation>
        <location evidence="1">Membrane</location>
    </subcellularLocation>
</comment>
<keyword evidence="3 10" id="KW-0812">Transmembrane</keyword>
<dbReference type="InterPro" id="IPR031778">
    <property type="entry name" value="Sortilin_N"/>
</dbReference>
<keyword evidence="6 10" id="KW-1133">Transmembrane helix</keyword>